<name>A0AA40B4F9_9PEZI</name>
<dbReference type="GeneID" id="85328139"/>
<evidence type="ECO:0000313" key="2">
    <source>
        <dbReference type="EMBL" id="KAK0727307.1"/>
    </source>
</evidence>
<keyword evidence="3" id="KW-1185">Reference proteome</keyword>
<feature type="region of interest" description="Disordered" evidence="1">
    <location>
        <begin position="30"/>
        <end position="51"/>
    </location>
</feature>
<comment type="caution">
    <text evidence="2">The sequence shown here is derived from an EMBL/GenBank/DDBJ whole genome shotgun (WGS) entry which is preliminary data.</text>
</comment>
<accession>A0AA40B4F9</accession>
<evidence type="ECO:0000313" key="3">
    <source>
        <dbReference type="Proteomes" id="UP001172101"/>
    </source>
</evidence>
<dbReference type="EMBL" id="JAUIRO010000002">
    <property type="protein sequence ID" value="KAK0727307.1"/>
    <property type="molecule type" value="Genomic_DNA"/>
</dbReference>
<sequence length="219" mass="24600">MADHQISADAPSTPAFLHLGDLEKATILDPGLDHKVPSTPPAQQHTDSDSKMASRRRMLLAIGLCLLLLLDQIAATEVEHFSLSALLESASPEALHELLQKYFPQRFRPGVWLSEQEAIEAVHRADAALAASLLQLAKPNFTVNFGADHKSKHNHRWALSKLVPRDNNSEQHTEPHVVYNTFGKLKHVKHLEHFLIFPFGDFVNIKIQLIYRNHVVDIV</sequence>
<dbReference type="Proteomes" id="UP001172101">
    <property type="component" value="Unassembled WGS sequence"/>
</dbReference>
<dbReference type="AlphaFoldDB" id="A0AA40B4F9"/>
<protein>
    <submittedName>
        <fullName evidence="2">Uncharacterized protein</fullName>
    </submittedName>
</protein>
<evidence type="ECO:0000256" key="1">
    <source>
        <dbReference type="SAM" id="MobiDB-lite"/>
    </source>
</evidence>
<reference evidence="2" key="1">
    <citation type="submission" date="2023-06" db="EMBL/GenBank/DDBJ databases">
        <title>Genome-scale phylogeny and comparative genomics of the fungal order Sordariales.</title>
        <authorList>
            <consortium name="Lawrence Berkeley National Laboratory"/>
            <person name="Hensen N."/>
            <person name="Bonometti L."/>
            <person name="Westerberg I."/>
            <person name="Brannstrom I.O."/>
            <person name="Guillou S."/>
            <person name="Cros-Aarteil S."/>
            <person name="Calhoun S."/>
            <person name="Haridas S."/>
            <person name="Kuo A."/>
            <person name="Mondo S."/>
            <person name="Pangilinan J."/>
            <person name="Riley R."/>
            <person name="LaButti K."/>
            <person name="Andreopoulos B."/>
            <person name="Lipzen A."/>
            <person name="Chen C."/>
            <person name="Yanf M."/>
            <person name="Daum C."/>
            <person name="Ng V."/>
            <person name="Clum A."/>
            <person name="Steindorff A."/>
            <person name="Ohm R."/>
            <person name="Martin F."/>
            <person name="Silar P."/>
            <person name="Natvig D."/>
            <person name="Lalanne C."/>
            <person name="Gautier V."/>
            <person name="Ament-velasquez S.L."/>
            <person name="Kruys A."/>
            <person name="Hutchinson M.I."/>
            <person name="Powell A.J."/>
            <person name="Barry K."/>
            <person name="Miller A.N."/>
            <person name="Grigoriev I.V."/>
            <person name="Debuchy R."/>
            <person name="Gladieux P."/>
            <person name="Thoren M.H."/>
            <person name="Johannesson H."/>
        </authorList>
    </citation>
    <scope>NUCLEOTIDE SEQUENCE</scope>
    <source>
        <strain evidence="2">SMH2392-1A</strain>
    </source>
</reference>
<proteinExistence type="predicted"/>
<organism evidence="2 3">
    <name type="scientific">Lasiosphaeria miniovina</name>
    <dbReference type="NCBI Taxonomy" id="1954250"/>
    <lineage>
        <taxon>Eukaryota</taxon>
        <taxon>Fungi</taxon>
        <taxon>Dikarya</taxon>
        <taxon>Ascomycota</taxon>
        <taxon>Pezizomycotina</taxon>
        <taxon>Sordariomycetes</taxon>
        <taxon>Sordariomycetidae</taxon>
        <taxon>Sordariales</taxon>
        <taxon>Lasiosphaeriaceae</taxon>
        <taxon>Lasiosphaeria</taxon>
    </lineage>
</organism>
<dbReference type="RefSeq" id="XP_060300162.1">
    <property type="nucleotide sequence ID" value="XM_060444869.1"/>
</dbReference>
<gene>
    <name evidence="2" type="ORF">B0T26DRAFT_747650</name>
</gene>